<protein>
    <submittedName>
        <fullName evidence="4">Uncharacterized protein</fullName>
    </submittedName>
</protein>
<dbReference type="GeneID" id="4983146"/>
<keyword evidence="2" id="KW-0812">Transmembrane</keyword>
<keyword evidence="2" id="KW-0472">Membrane</keyword>
<dbReference type="RefSeq" id="XP_001392941.1">
    <property type="nucleotide sequence ID" value="XM_001392904.1"/>
</dbReference>
<evidence type="ECO:0000256" key="2">
    <source>
        <dbReference type="SAM" id="Phobius"/>
    </source>
</evidence>
<reference evidence="4" key="2">
    <citation type="submission" date="2025-08" db="UniProtKB">
        <authorList>
            <consortium name="RefSeq"/>
        </authorList>
    </citation>
    <scope>IDENTIFICATION</scope>
</reference>
<feature type="signal peptide" evidence="3">
    <location>
        <begin position="1"/>
        <end position="19"/>
    </location>
</feature>
<dbReference type="VEuPathDB" id="FungiDB:An08g08280"/>
<dbReference type="AlphaFoldDB" id="A0AAJ6QDQ3"/>
<feature type="region of interest" description="Disordered" evidence="1">
    <location>
        <begin position="201"/>
        <end position="239"/>
    </location>
</feature>
<accession>A0AAJ6QDQ3</accession>
<evidence type="ECO:0000313" key="4">
    <source>
        <dbReference type="RefSeq" id="XP_001392941.1"/>
    </source>
</evidence>
<sequence>MLFRLLSATGALCITTAAAAALPAPQLRSTTGSHQINLPAIPCAFSDSTCTESFDSVSQLTIDFSTQNGTLRANKQPIFPATVPMQFTADRKWESFVQPVQVSYSLDVRPLPARPGADLGDIYYLKLRLFDQHGQAATQNSIAISLIRDAQGGLQLAMIDPNGSRDYGHGNRVWRMKAWKEQLETYYNHAKEAVKNCVKPEHPKHEHEHEHSHEHPHKTVGSSSDSHPHRRPSSNKYYPSSQSGHFFWTGREQSIMKIARPVILPALMGIMAGGVACIVGFLLGRLIISIYLCAASRRQQQQNIPIIRIEEGEPISEKEALLEPYSDQEPRRANHSHDLSLFHSFPYVLFLSLFTPDVHLYITALSLCLCVDVHDIQCSIAYIPT</sequence>
<keyword evidence="3" id="KW-0732">Signal</keyword>
<name>A0AAJ6QDQ3_ASPNG</name>
<feature type="transmembrane region" description="Helical" evidence="2">
    <location>
        <begin position="262"/>
        <end position="288"/>
    </location>
</feature>
<evidence type="ECO:0000256" key="1">
    <source>
        <dbReference type="SAM" id="MobiDB-lite"/>
    </source>
</evidence>
<gene>
    <name evidence="4" type="ORF">An08g08280</name>
</gene>
<feature type="compositionally biased region" description="Basic and acidic residues" evidence="1">
    <location>
        <begin position="201"/>
        <end position="213"/>
    </location>
</feature>
<dbReference type="PANTHER" id="PTHR40622">
    <property type="match status" value="1"/>
</dbReference>
<feature type="chain" id="PRO_5044773838" evidence="3">
    <location>
        <begin position="20"/>
        <end position="385"/>
    </location>
</feature>
<dbReference type="PANTHER" id="PTHR40622:SF1">
    <property type="match status" value="1"/>
</dbReference>
<organism evidence="4">
    <name type="scientific">Aspergillus niger</name>
    <dbReference type="NCBI Taxonomy" id="5061"/>
    <lineage>
        <taxon>Eukaryota</taxon>
        <taxon>Fungi</taxon>
        <taxon>Dikarya</taxon>
        <taxon>Ascomycota</taxon>
        <taxon>Pezizomycotina</taxon>
        <taxon>Eurotiomycetes</taxon>
        <taxon>Eurotiomycetidae</taxon>
        <taxon>Eurotiales</taxon>
        <taxon>Aspergillaceae</taxon>
        <taxon>Aspergillus</taxon>
        <taxon>Aspergillus subgen. Circumdati</taxon>
    </lineage>
</organism>
<proteinExistence type="predicted"/>
<keyword evidence="2" id="KW-1133">Transmembrane helix</keyword>
<evidence type="ECO:0000256" key="3">
    <source>
        <dbReference type="SAM" id="SignalP"/>
    </source>
</evidence>
<dbReference type="KEGG" id="ang:An08g08280"/>
<reference evidence="4" key="1">
    <citation type="submission" date="2025-02" db="EMBL/GenBank/DDBJ databases">
        <authorList>
            <consortium name="NCBI Genome Project"/>
        </authorList>
    </citation>
    <scope>NUCLEOTIDE SEQUENCE</scope>
</reference>